<reference evidence="2 3" key="1">
    <citation type="journal article" date="2015" name="Nature">
        <title>rRNA introns, odd ribosomes, and small enigmatic genomes across a large radiation of phyla.</title>
        <authorList>
            <person name="Brown C.T."/>
            <person name="Hug L.A."/>
            <person name="Thomas B.C."/>
            <person name="Sharon I."/>
            <person name="Castelle C.J."/>
            <person name="Singh A."/>
            <person name="Wilkins M.J."/>
            <person name="Williams K.H."/>
            <person name="Banfield J.F."/>
        </authorList>
    </citation>
    <scope>NUCLEOTIDE SEQUENCE [LARGE SCALE GENOMIC DNA]</scope>
</reference>
<accession>A0A0G0WD97</accession>
<sequence length="38" mass="3916">MIEPAGGKILDIGSADGTFTKVIIEKSKATKVVGIDVL</sequence>
<dbReference type="GO" id="GO:0032259">
    <property type="term" value="P:methylation"/>
    <property type="evidence" value="ECO:0007669"/>
    <property type="project" value="InterPro"/>
</dbReference>
<evidence type="ECO:0000313" key="2">
    <source>
        <dbReference type="EMBL" id="KKS10939.1"/>
    </source>
</evidence>
<gene>
    <name evidence="2" type="ORF">UU67_C0091G0005</name>
</gene>
<proteinExistence type="predicted"/>
<dbReference type="Gene3D" id="3.40.50.150">
    <property type="entry name" value="Vaccinia Virus protein VP39"/>
    <property type="match status" value="1"/>
</dbReference>
<dbReference type="Pfam" id="PF01728">
    <property type="entry name" value="FtsJ"/>
    <property type="match status" value="1"/>
</dbReference>
<organism evidence="2 3">
    <name type="scientific">Candidatus Daviesbacteria bacterium GW2011_GWB1_41_5</name>
    <dbReference type="NCBI Taxonomy" id="1618429"/>
    <lineage>
        <taxon>Bacteria</taxon>
        <taxon>Candidatus Daviesiibacteriota</taxon>
    </lineage>
</organism>
<dbReference type="GO" id="GO:0008168">
    <property type="term" value="F:methyltransferase activity"/>
    <property type="evidence" value="ECO:0007669"/>
    <property type="project" value="InterPro"/>
</dbReference>
<dbReference type="Proteomes" id="UP000034753">
    <property type="component" value="Unassembled WGS sequence"/>
</dbReference>
<feature type="domain" description="Ribosomal RNA methyltransferase FtsJ" evidence="1">
    <location>
        <begin position="5"/>
        <end position="37"/>
    </location>
</feature>
<evidence type="ECO:0000259" key="1">
    <source>
        <dbReference type="Pfam" id="PF01728"/>
    </source>
</evidence>
<feature type="non-terminal residue" evidence="2">
    <location>
        <position position="38"/>
    </location>
</feature>
<dbReference type="SUPFAM" id="SSF53335">
    <property type="entry name" value="S-adenosyl-L-methionine-dependent methyltransferases"/>
    <property type="match status" value="1"/>
</dbReference>
<dbReference type="InterPro" id="IPR002877">
    <property type="entry name" value="RNA_MeTrfase_FtsJ_dom"/>
</dbReference>
<evidence type="ECO:0000313" key="3">
    <source>
        <dbReference type="Proteomes" id="UP000034753"/>
    </source>
</evidence>
<dbReference type="EMBL" id="LCBN01000091">
    <property type="protein sequence ID" value="KKS10939.1"/>
    <property type="molecule type" value="Genomic_DNA"/>
</dbReference>
<dbReference type="AlphaFoldDB" id="A0A0G0WD97"/>
<comment type="caution">
    <text evidence="2">The sequence shown here is derived from an EMBL/GenBank/DDBJ whole genome shotgun (WGS) entry which is preliminary data.</text>
</comment>
<protein>
    <recommendedName>
        <fullName evidence="1">Ribosomal RNA methyltransferase FtsJ domain-containing protein</fullName>
    </recommendedName>
</protein>
<name>A0A0G0WD97_9BACT</name>
<dbReference type="InterPro" id="IPR029063">
    <property type="entry name" value="SAM-dependent_MTases_sf"/>
</dbReference>